<dbReference type="Gene3D" id="2.30.39.10">
    <property type="entry name" value="Alpha-1-antitrypsin, domain 1"/>
    <property type="match status" value="1"/>
</dbReference>
<evidence type="ECO:0000313" key="4">
    <source>
        <dbReference type="Proteomes" id="UP001054889"/>
    </source>
</evidence>
<dbReference type="Pfam" id="PF00079">
    <property type="entry name" value="Serpin"/>
    <property type="match status" value="1"/>
</dbReference>
<organism evidence="3 4">
    <name type="scientific">Eleusine coracana subsp. coracana</name>
    <dbReference type="NCBI Taxonomy" id="191504"/>
    <lineage>
        <taxon>Eukaryota</taxon>
        <taxon>Viridiplantae</taxon>
        <taxon>Streptophyta</taxon>
        <taxon>Embryophyta</taxon>
        <taxon>Tracheophyta</taxon>
        <taxon>Spermatophyta</taxon>
        <taxon>Magnoliopsida</taxon>
        <taxon>Liliopsida</taxon>
        <taxon>Poales</taxon>
        <taxon>Poaceae</taxon>
        <taxon>PACMAD clade</taxon>
        <taxon>Chloridoideae</taxon>
        <taxon>Cynodonteae</taxon>
        <taxon>Eleusininae</taxon>
        <taxon>Eleusine</taxon>
    </lineage>
</organism>
<reference evidence="3" key="1">
    <citation type="journal article" date="2018" name="DNA Res.">
        <title>Multiple hybrid de novo genome assembly of finger millet, an orphan allotetraploid crop.</title>
        <authorList>
            <person name="Hatakeyama M."/>
            <person name="Aluri S."/>
            <person name="Balachadran M.T."/>
            <person name="Sivarajan S.R."/>
            <person name="Patrignani A."/>
            <person name="Gruter S."/>
            <person name="Poveda L."/>
            <person name="Shimizu-Inatsugi R."/>
            <person name="Baeten J."/>
            <person name="Francoijs K.J."/>
            <person name="Nataraja K.N."/>
            <person name="Reddy Y.A.N."/>
            <person name="Phadnis S."/>
            <person name="Ravikumar R.L."/>
            <person name="Schlapbach R."/>
            <person name="Sreeman S.M."/>
            <person name="Shimizu K.K."/>
        </authorList>
    </citation>
    <scope>NUCLEOTIDE SEQUENCE</scope>
</reference>
<dbReference type="InterPro" id="IPR042178">
    <property type="entry name" value="Serpin_sf_1"/>
</dbReference>
<dbReference type="SUPFAM" id="SSF56574">
    <property type="entry name" value="Serpins"/>
    <property type="match status" value="1"/>
</dbReference>
<dbReference type="InterPro" id="IPR000215">
    <property type="entry name" value="Serpin_fam"/>
</dbReference>
<dbReference type="InterPro" id="IPR036186">
    <property type="entry name" value="Serpin_sf"/>
</dbReference>
<reference evidence="3" key="2">
    <citation type="submission" date="2021-12" db="EMBL/GenBank/DDBJ databases">
        <title>Resequencing data analysis of finger millet.</title>
        <authorList>
            <person name="Hatakeyama M."/>
            <person name="Aluri S."/>
            <person name="Balachadran M.T."/>
            <person name="Sivarajan S.R."/>
            <person name="Poveda L."/>
            <person name="Shimizu-Inatsugi R."/>
            <person name="Schlapbach R."/>
            <person name="Sreeman S.M."/>
            <person name="Shimizu K.K."/>
        </authorList>
    </citation>
    <scope>NUCLEOTIDE SEQUENCE</scope>
</reference>
<evidence type="ECO:0000256" key="1">
    <source>
        <dbReference type="ARBA" id="ARBA00009500"/>
    </source>
</evidence>
<keyword evidence="4" id="KW-1185">Reference proteome</keyword>
<dbReference type="PANTHER" id="PTHR11461:SF330">
    <property type="entry name" value="OS05G0511800 PROTEIN"/>
    <property type="match status" value="1"/>
</dbReference>
<dbReference type="PANTHER" id="PTHR11461">
    <property type="entry name" value="SERINE PROTEASE INHIBITOR, SERPIN"/>
    <property type="match status" value="1"/>
</dbReference>
<name>A0AAV5ERN1_ELECO</name>
<protein>
    <recommendedName>
        <fullName evidence="2">Serpin domain-containing protein</fullName>
    </recommendedName>
</protein>
<dbReference type="GO" id="GO:0005615">
    <property type="term" value="C:extracellular space"/>
    <property type="evidence" value="ECO:0007669"/>
    <property type="project" value="InterPro"/>
</dbReference>
<feature type="domain" description="Serpin" evidence="2">
    <location>
        <begin position="21"/>
        <end position="126"/>
    </location>
</feature>
<dbReference type="Proteomes" id="UP001054889">
    <property type="component" value="Unassembled WGS sequence"/>
</dbReference>
<evidence type="ECO:0000313" key="3">
    <source>
        <dbReference type="EMBL" id="GJN26038.1"/>
    </source>
</evidence>
<accession>A0AAV5ERN1</accession>
<dbReference type="AlphaFoldDB" id="A0AAV5ERN1"/>
<dbReference type="EMBL" id="BQKI01000079">
    <property type="protein sequence ID" value="GJN26038.1"/>
    <property type="molecule type" value="Genomic_DNA"/>
</dbReference>
<gene>
    <name evidence="3" type="primary">gb13935</name>
    <name evidence="3" type="ORF">PR202_gb13935</name>
</gene>
<dbReference type="InterPro" id="IPR023796">
    <property type="entry name" value="Serpin_dom"/>
</dbReference>
<comment type="caution">
    <text evidence="3">The sequence shown here is derived from an EMBL/GenBank/DDBJ whole genome shotgun (WGS) entry which is preliminary data.</text>
</comment>
<evidence type="ECO:0000259" key="2">
    <source>
        <dbReference type="Pfam" id="PF00079"/>
    </source>
</evidence>
<sequence length="143" mass="15911">MRQLTSDPAAFVHKGIVQEKPVTVGELKIPKFEVSLKVEASRLLRDLGLDLPFHPAANSFSGMILDSPPEMAVSSVRHQCFVNVNEKGTVAAAGTIGEMMCCAMPDDQIVDFVADHPFLFFIMEEERCRGFRWPSYQPFAPLI</sequence>
<comment type="similarity">
    <text evidence="1">Belongs to the serpin family.</text>
</comment>
<dbReference type="InterPro" id="IPR042185">
    <property type="entry name" value="Serpin_sf_2"/>
</dbReference>
<dbReference type="Gene3D" id="3.30.497.10">
    <property type="entry name" value="Antithrombin, subunit I, domain 2"/>
    <property type="match status" value="1"/>
</dbReference>
<proteinExistence type="inferred from homology"/>
<dbReference type="GO" id="GO:0004867">
    <property type="term" value="F:serine-type endopeptidase inhibitor activity"/>
    <property type="evidence" value="ECO:0007669"/>
    <property type="project" value="InterPro"/>
</dbReference>